<name>A0A0E2H5X7_9FIRM</name>
<dbReference type="InterPro" id="IPR026045">
    <property type="entry name" value="Ferric-bd"/>
</dbReference>
<dbReference type="CDD" id="cd13544">
    <property type="entry name" value="PBP2_Fbp_like_1"/>
    <property type="match status" value="1"/>
</dbReference>
<evidence type="ECO:0000256" key="2">
    <source>
        <dbReference type="SAM" id="SignalP"/>
    </source>
</evidence>
<accession>A0A0E2H5X7</accession>
<protein>
    <submittedName>
        <fullName evidence="3">Fe3+ ABC transporter substrate-binding protein</fullName>
    </submittedName>
</protein>
<evidence type="ECO:0000313" key="4">
    <source>
        <dbReference type="Proteomes" id="UP000013085"/>
    </source>
</evidence>
<dbReference type="PANTHER" id="PTHR30006:SF2">
    <property type="entry name" value="ABC TRANSPORTER SUBSTRATE-BINDING PROTEIN"/>
    <property type="match status" value="1"/>
</dbReference>
<sequence length="400" mass="43322">MKKKLALLLACSMALSLTACGGGNKAAETMAAPETTTAAAAEAAKEESRDDAAETTAAEAAGRDMDALIEAAKAEGELTVYGSCEEEYLSAACQNFEKLYGIKTKYQRLSTSEVYTKISEEAGKPSADVWFGGTTDPYNEAVADGLLMEYDAINAKNLIGDQYKDPTNCWYGIYKGILGFMVNTEELDRLGLEAPKTWDDLTKEEYKGLIMLSNPNTAGTAKLLINTMVQMKGHDEAMEYFKVLDKNISQYTKSGSGPSKMVGPGECVIGIGFLHDGIYQILQGYDNIQLIVPEDGTSFEVGATAIFNGCAHPNAAKLWIEYALSPDCVDHAKENGSYQFLVLSNATQPEEATKFGLDMNNTIDYDFEDAKENSAKYVEDFFAALGSSSDSADSSRFLTE</sequence>
<gene>
    <name evidence="3" type="ORF">HMPREF1090_04379</name>
</gene>
<dbReference type="EMBL" id="AGYR01000050">
    <property type="protein sequence ID" value="ENZ09553.1"/>
    <property type="molecule type" value="Genomic_DNA"/>
</dbReference>
<feature type="signal peptide" evidence="2">
    <location>
        <begin position="1"/>
        <end position="21"/>
    </location>
</feature>
<dbReference type="GO" id="GO:0030288">
    <property type="term" value="C:outer membrane-bounded periplasmic space"/>
    <property type="evidence" value="ECO:0007669"/>
    <property type="project" value="TreeGrafter"/>
</dbReference>
<evidence type="ECO:0000313" key="3">
    <source>
        <dbReference type="EMBL" id="ENZ09553.1"/>
    </source>
</evidence>
<dbReference type="Gene3D" id="3.40.190.10">
    <property type="entry name" value="Periplasmic binding protein-like II"/>
    <property type="match status" value="2"/>
</dbReference>
<dbReference type="SUPFAM" id="SSF53850">
    <property type="entry name" value="Periplasmic binding protein-like II"/>
    <property type="match status" value="1"/>
</dbReference>
<dbReference type="GO" id="GO:0030975">
    <property type="term" value="F:thiamine binding"/>
    <property type="evidence" value="ECO:0007669"/>
    <property type="project" value="TreeGrafter"/>
</dbReference>
<evidence type="ECO:0000256" key="1">
    <source>
        <dbReference type="ARBA" id="ARBA00022729"/>
    </source>
</evidence>
<dbReference type="RefSeq" id="WP_002594136.1">
    <property type="nucleotide sequence ID" value="NZ_KB850984.1"/>
</dbReference>
<organism evidence="3 4">
    <name type="scientific">[Clostridium] clostridioforme 90A8</name>
    <dbReference type="NCBI Taxonomy" id="999408"/>
    <lineage>
        <taxon>Bacteria</taxon>
        <taxon>Bacillati</taxon>
        <taxon>Bacillota</taxon>
        <taxon>Clostridia</taxon>
        <taxon>Lachnospirales</taxon>
        <taxon>Lachnospiraceae</taxon>
        <taxon>Enterocloster</taxon>
    </lineage>
</organism>
<dbReference type="PANTHER" id="PTHR30006">
    <property type="entry name" value="THIAMINE-BINDING PERIPLASMIC PROTEIN-RELATED"/>
    <property type="match status" value="1"/>
</dbReference>
<keyword evidence="1 2" id="KW-0732">Signal</keyword>
<dbReference type="GO" id="GO:0015888">
    <property type="term" value="P:thiamine transport"/>
    <property type="evidence" value="ECO:0007669"/>
    <property type="project" value="TreeGrafter"/>
</dbReference>
<comment type="caution">
    <text evidence="3">The sequence shown here is derived from an EMBL/GenBank/DDBJ whole genome shotgun (WGS) entry which is preliminary data.</text>
</comment>
<dbReference type="Proteomes" id="UP000013085">
    <property type="component" value="Unassembled WGS sequence"/>
</dbReference>
<dbReference type="PIRSF" id="PIRSF002825">
    <property type="entry name" value="CfbpA"/>
    <property type="match status" value="1"/>
</dbReference>
<dbReference type="Pfam" id="PF13343">
    <property type="entry name" value="SBP_bac_6"/>
    <property type="match status" value="1"/>
</dbReference>
<dbReference type="GO" id="GO:0030976">
    <property type="term" value="F:thiamine pyrophosphate binding"/>
    <property type="evidence" value="ECO:0007669"/>
    <property type="project" value="TreeGrafter"/>
</dbReference>
<dbReference type="PATRIC" id="fig|999408.3.peg.4699"/>
<dbReference type="PROSITE" id="PS51257">
    <property type="entry name" value="PROKAR_LIPOPROTEIN"/>
    <property type="match status" value="1"/>
</dbReference>
<reference evidence="3 4" key="1">
    <citation type="submission" date="2013-01" db="EMBL/GenBank/DDBJ databases">
        <title>The Genome Sequence of Clostridium clostridioforme 90A8.</title>
        <authorList>
            <consortium name="The Broad Institute Genome Sequencing Platform"/>
            <person name="Earl A."/>
            <person name="Ward D."/>
            <person name="Feldgarden M."/>
            <person name="Gevers D."/>
            <person name="Courvalin P."/>
            <person name="Lambert T."/>
            <person name="Walker B."/>
            <person name="Young S.K."/>
            <person name="Zeng Q."/>
            <person name="Gargeya S."/>
            <person name="Fitzgerald M."/>
            <person name="Haas B."/>
            <person name="Abouelleil A."/>
            <person name="Alvarado L."/>
            <person name="Arachchi H.M."/>
            <person name="Berlin A.M."/>
            <person name="Chapman S.B."/>
            <person name="Dewar J."/>
            <person name="Goldberg J."/>
            <person name="Griggs A."/>
            <person name="Gujja S."/>
            <person name="Hansen M."/>
            <person name="Howarth C."/>
            <person name="Imamovic A."/>
            <person name="Larimer J."/>
            <person name="McCowan C."/>
            <person name="Murphy C."/>
            <person name="Neiman D."/>
            <person name="Pearson M."/>
            <person name="Priest M."/>
            <person name="Roberts A."/>
            <person name="Saif S."/>
            <person name="Shea T."/>
            <person name="Sisk P."/>
            <person name="Sykes S."/>
            <person name="Wortman J."/>
            <person name="Nusbaum C."/>
            <person name="Birren B."/>
        </authorList>
    </citation>
    <scope>NUCLEOTIDE SEQUENCE [LARGE SCALE GENOMIC DNA]</scope>
    <source>
        <strain evidence="3 4">90A8</strain>
    </source>
</reference>
<feature type="chain" id="PRO_5039230838" evidence="2">
    <location>
        <begin position="22"/>
        <end position="400"/>
    </location>
</feature>
<dbReference type="HOGENOM" id="CLU_026974_0_1_9"/>
<dbReference type="AlphaFoldDB" id="A0A0E2H5X7"/>
<proteinExistence type="predicted"/>